<comment type="caution">
    <text evidence="3">The sequence shown here is derived from an EMBL/GenBank/DDBJ whole genome shotgun (WGS) entry which is preliminary data.</text>
</comment>
<sequence length="66" mass="7233">MKKTYLFTPGPTQVPPEVTLAEAKPLIHHRTSEFSNIFAKVTDGLKYIFQTKNGEVFTFASSGTGG</sequence>
<feature type="non-terminal residue" evidence="3">
    <location>
        <position position="66"/>
    </location>
</feature>
<dbReference type="SUPFAM" id="SSF53383">
    <property type="entry name" value="PLP-dependent transferases"/>
    <property type="match status" value="1"/>
</dbReference>
<keyword evidence="2" id="KW-0663">Pyridoxal phosphate</keyword>
<dbReference type="PANTHER" id="PTHR21152">
    <property type="entry name" value="AMINOTRANSFERASE CLASS V"/>
    <property type="match status" value="1"/>
</dbReference>
<dbReference type="InterPro" id="IPR015421">
    <property type="entry name" value="PyrdxlP-dep_Trfase_major"/>
</dbReference>
<evidence type="ECO:0000256" key="1">
    <source>
        <dbReference type="ARBA" id="ARBA00001933"/>
    </source>
</evidence>
<evidence type="ECO:0008006" key="4">
    <source>
        <dbReference type="Google" id="ProtNLM"/>
    </source>
</evidence>
<dbReference type="EMBL" id="LAZR01008304">
    <property type="protein sequence ID" value="KKM79664.1"/>
    <property type="molecule type" value="Genomic_DNA"/>
</dbReference>
<dbReference type="GO" id="GO:0019265">
    <property type="term" value="P:glycine biosynthetic process, by transamination of glyoxylate"/>
    <property type="evidence" value="ECO:0007669"/>
    <property type="project" value="TreeGrafter"/>
</dbReference>
<dbReference type="PANTHER" id="PTHR21152:SF40">
    <property type="entry name" value="ALANINE--GLYOXYLATE AMINOTRANSFERASE"/>
    <property type="match status" value="1"/>
</dbReference>
<comment type="cofactor">
    <cofactor evidence="1">
        <name>pyridoxal 5'-phosphate</name>
        <dbReference type="ChEBI" id="CHEBI:597326"/>
    </cofactor>
</comment>
<reference evidence="3" key="1">
    <citation type="journal article" date="2015" name="Nature">
        <title>Complex archaea that bridge the gap between prokaryotes and eukaryotes.</title>
        <authorList>
            <person name="Spang A."/>
            <person name="Saw J.H."/>
            <person name="Jorgensen S.L."/>
            <person name="Zaremba-Niedzwiedzka K."/>
            <person name="Martijn J."/>
            <person name="Lind A.E."/>
            <person name="van Eijk R."/>
            <person name="Schleper C."/>
            <person name="Guy L."/>
            <person name="Ettema T.J."/>
        </authorList>
    </citation>
    <scope>NUCLEOTIDE SEQUENCE</scope>
</reference>
<dbReference type="InterPro" id="IPR015424">
    <property type="entry name" value="PyrdxlP-dep_Trfase"/>
</dbReference>
<dbReference type="AlphaFoldDB" id="A0A0F9KBV7"/>
<dbReference type="GO" id="GO:0008453">
    <property type="term" value="F:alanine-glyoxylate transaminase activity"/>
    <property type="evidence" value="ECO:0007669"/>
    <property type="project" value="TreeGrafter"/>
</dbReference>
<evidence type="ECO:0000313" key="3">
    <source>
        <dbReference type="EMBL" id="KKM79664.1"/>
    </source>
</evidence>
<name>A0A0F9KBV7_9ZZZZ</name>
<accession>A0A0F9KBV7</accession>
<dbReference type="GO" id="GO:0005777">
    <property type="term" value="C:peroxisome"/>
    <property type="evidence" value="ECO:0007669"/>
    <property type="project" value="TreeGrafter"/>
</dbReference>
<evidence type="ECO:0000256" key="2">
    <source>
        <dbReference type="ARBA" id="ARBA00022898"/>
    </source>
</evidence>
<protein>
    <recommendedName>
        <fullName evidence="4">Aminotransferase class V domain-containing protein</fullName>
    </recommendedName>
</protein>
<dbReference type="Gene3D" id="3.40.640.10">
    <property type="entry name" value="Type I PLP-dependent aspartate aminotransferase-like (Major domain)"/>
    <property type="match status" value="1"/>
</dbReference>
<organism evidence="3">
    <name type="scientific">marine sediment metagenome</name>
    <dbReference type="NCBI Taxonomy" id="412755"/>
    <lineage>
        <taxon>unclassified sequences</taxon>
        <taxon>metagenomes</taxon>
        <taxon>ecological metagenomes</taxon>
    </lineage>
</organism>
<proteinExistence type="predicted"/>
<dbReference type="GO" id="GO:0004760">
    <property type="term" value="F:L-serine-pyruvate transaminase activity"/>
    <property type="evidence" value="ECO:0007669"/>
    <property type="project" value="TreeGrafter"/>
</dbReference>
<gene>
    <name evidence="3" type="ORF">LCGC14_1347680</name>
</gene>